<gene>
    <name evidence="2" type="ORF">CR205_13550</name>
</gene>
<feature type="transmembrane region" description="Helical" evidence="1">
    <location>
        <begin position="221"/>
        <end position="242"/>
    </location>
</feature>
<feature type="transmembrane region" description="Helical" evidence="1">
    <location>
        <begin position="360"/>
        <end position="376"/>
    </location>
</feature>
<evidence type="ECO:0000256" key="1">
    <source>
        <dbReference type="SAM" id="Phobius"/>
    </source>
</evidence>
<keyword evidence="1" id="KW-0812">Transmembrane</keyword>
<keyword evidence="3" id="KW-1185">Reference proteome</keyword>
<proteinExistence type="predicted"/>
<feature type="transmembrane region" description="Helical" evidence="1">
    <location>
        <begin position="169"/>
        <end position="189"/>
    </location>
</feature>
<dbReference type="EMBL" id="PDOF01000002">
    <property type="protein sequence ID" value="PYZ96714.1"/>
    <property type="molecule type" value="Genomic_DNA"/>
</dbReference>
<feature type="transmembrane region" description="Helical" evidence="1">
    <location>
        <begin position="135"/>
        <end position="162"/>
    </location>
</feature>
<protein>
    <recommendedName>
        <fullName evidence="4">EpsG family protein</fullName>
    </recommendedName>
</protein>
<evidence type="ECO:0000313" key="3">
    <source>
        <dbReference type="Proteomes" id="UP000248066"/>
    </source>
</evidence>
<feature type="transmembrane region" description="Helical" evidence="1">
    <location>
        <begin position="248"/>
        <end position="265"/>
    </location>
</feature>
<feature type="transmembrane region" description="Helical" evidence="1">
    <location>
        <begin position="334"/>
        <end position="354"/>
    </location>
</feature>
<accession>A0A2W0H4F9</accession>
<evidence type="ECO:0000313" key="2">
    <source>
        <dbReference type="EMBL" id="PYZ96714.1"/>
    </source>
</evidence>
<reference evidence="2 3" key="1">
    <citation type="submission" date="2017-10" db="EMBL/GenBank/DDBJ databases">
        <title>Bacillus sp. nov., a halophilic bacterium isolated from a Yangshapao Lake.</title>
        <authorList>
            <person name="Wang H."/>
        </authorList>
    </citation>
    <scope>NUCLEOTIDE SEQUENCE [LARGE SCALE GENOMIC DNA]</scope>
    <source>
        <strain evidence="2 3">YSP-3</strain>
    </source>
</reference>
<feature type="transmembrane region" description="Helical" evidence="1">
    <location>
        <begin position="388"/>
        <end position="409"/>
    </location>
</feature>
<dbReference type="Pfam" id="PF14897">
    <property type="entry name" value="EpsG"/>
    <property type="match status" value="1"/>
</dbReference>
<feature type="transmembrane region" description="Helical" evidence="1">
    <location>
        <begin position="195"/>
        <end position="212"/>
    </location>
</feature>
<comment type="caution">
    <text evidence="2">The sequence shown here is derived from an EMBL/GenBank/DDBJ whole genome shotgun (WGS) entry which is preliminary data.</text>
</comment>
<dbReference type="AlphaFoldDB" id="A0A2W0H4F9"/>
<keyword evidence="1" id="KW-1133">Transmembrane helix</keyword>
<name>A0A2W0H4F9_9BACI</name>
<evidence type="ECO:0008006" key="4">
    <source>
        <dbReference type="Google" id="ProtNLM"/>
    </source>
</evidence>
<dbReference type="Proteomes" id="UP000248066">
    <property type="component" value="Unassembled WGS sequence"/>
</dbReference>
<keyword evidence="1" id="KW-0472">Membrane</keyword>
<organism evidence="2 3">
    <name type="scientific">Alteribacter lacisalsi</name>
    <dbReference type="NCBI Taxonomy" id="2045244"/>
    <lineage>
        <taxon>Bacteria</taxon>
        <taxon>Bacillati</taxon>
        <taxon>Bacillota</taxon>
        <taxon>Bacilli</taxon>
        <taxon>Bacillales</taxon>
        <taxon>Bacillaceae</taxon>
        <taxon>Alteribacter</taxon>
    </lineage>
</organism>
<feature type="transmembrane region" description="Helical" evidence="1">
    <location>
        <begin position="309"/>
        <end position="327"/>
    </location>
</feature>
<dbReference type="InterPro" id="IPR049458">
    <property type="entry name" value="EpsG-like"/>
</dbReference>
<feature type="transmembrane region" description="Helical" evidence="1">
    <location>
        <begin position="82"/>
        <end position="101"/>
    </location>
</feature>
<feature type="transmembrane region" description="Helical" evidence="1">
    <location>
        <begin position="45"/>
        <end position="62"/>
    </location>
</feature>
<sequence>MQIQIPERVPVKAILNRYYVFFLKTPSSNYDFCNKKHALLRTRRSPLLIYFLIAIWVGLQTANLWQPKHPGTLYRYTIHQPYPVTAALTFLFIAAVLAAPVTGDMSRYLAQLHLNSTLTMPEALASVRWEPGFVVYQWLVSVLTTSQTFFIGLTAMLMWVLLFFTLKKVVPVSYLPLLLFGYVSFFEYFNLATNIIRQGFVIHLMLLMIVMLKEDRYIKGILLVAAASLFHISGIITAGLLLIRKLRISVAFLIGALGLGTLLMLTGMHQQIMITVAGLVGGTVEDTVLRFTSDEFVDRYGGIVNRLDFLGFTLFWAVWGAAFYYLYLRKDEWYMWILKCYLALSVVFTLFAFIAYSDRIAMFAWFLVPILLFYPITRMTGRMKTAGIAGTILIAVLMVFFFDVTPYFARLPGY</sequence>